<dbReference type="GO" id="GO:0006107">
    <property type="term" value="P:oxaloacetate metabolic process"/>
    <property type="evidence" value="ECO:0007669"/>
    <property type="project" value="TreeGrafter"/>
</dbReference>
<dbReference type="EMBL" id="AUZZ01008910">
    <property type="protein sequence ID" value="EQD35877.1"/>
    <property type="molecule type" value="Genomic_DNA"/>
</dbReference>
<dbReference type="GO" id="GO:0046327">
    <property type="term" value="P:glycerol biosynthetic process from pyruvate"/>
    <property type="evidence" value="ECO:0007669"/>
    <property type="project" value="TreeGrafter"/>
</dbReference>
<dbReference type="EC" id="4.1.1.32" evidence="2"/>
<keyword evidence="2" id="KW-0418">Kinase</keyword>
<accession>T0YVA0</accession>
<dbReference type="Pfam" id="PF00821">
    <property type="entry name" value="PEPCK_GTP"/>
    <property type="match status" value="1"/>
</dbReference>
<dbReference type="SUPFAM" id="SSF53795">
    <property type="entry name" value="PEP carboxykinase-like"/>
    <property type="match status" value="1"/>
</dbReference>
<dbReference type="Gene3D" id="2.170.8.10">
    <property type="entry name" value="Phosphoenolpyruvate Carboxykinase, domain 2"/>
    <property type="match status" value="1"/>
</dbReference>
<feature type="domain" description="Phosphoenolpyruvate carboxykinase C-terminal P-loop" evidence="1">
    <location>
        <begin position="1"/>
        <end position="47"/>
    </location>
</feature>
<dbReference type="GO" id="GO:0042594">
    <property type="term" value="P:response to starvation"/>
    <property type="evidence" value="ECO:0007669"/>
    <property type="project" value="TreeGrafter"/>
</dbReference>
<protein>
    <submittedName>
        <fullName evidence="2">Phosphoenolpyruvate carboxykinase, GTP-utilizing</fullName>
        <ecNumber evidence="2">4.1.1.32</ecNumber>
    </submittedName>
</protein>
<evidence type="ECO:0000259" key="1">
    <source>
        <dbReference type="Pfam" id="PF00821"/>
    </source>
</evidence>
<keyword evidence="2" id="KW-0670">Pyruvate</keyword>
<dbReference type="AlphaFoldDB" id="T0YVA0"/>
<evidence type="ECO:0000313" key="2">
    <source>
        <dbReference type="EMBL" id="EQD35877.1"/>
    </source>
</evidence>
<sequence>YFGVVPGTNATTNPNAFQMIQRDTIFTNVAVTSDHEPWWEGLPSGTPAFDCGSTL</sequence>
<keyword evidence="2" id="KW-0808">Transferase</keyword>
<dbReference type="InterPro" id="IPR035077">
    <property type="entry name" value="PEP_carboxykinase_GTP_C"/>
</dbReference>
<dbReference type="GO" id="GO:0033993">
    <property type="term" value="P:response to lipid"/>
    <property type="evidence" value="ECO:0007669"/>
    <property type="project" value="TreeGrafter"/>
</dbReference>
<dbReference type="GO" id="GO:0004613">
    <property type="term" value="F:phosphoenolpyruvate carboxykinase (GTP) activity"/>
    <property type="evidence" value="ECO:0007669"/>
    <property type="project" value="UniProtKB-EC"/>
</dbReference>
<dbReference type="GO" id="GO:0016301">
    <property type="term" value="F:kinase activity"/>
    <property type="evidence" value="ECO:0007669"/>
    <property type="project" value="UniProtKB-KW"/>
</dbReference>
<reference evidence="2" key="1">
    <citation type="submission" date="2013-08" db="EMBL/GenBank/DDBJ databases">
        <authorList>
            <person name="Mendez C."/>
            <person name="Richter M."/>
            <person name="Ferrer M."/>
            <person name="Sanchez J."/>
        </authorList>
    </citation>
    <scope>NUCLEOTIDE SEQUENCE</scope>
</reference>
<comment type="caution">
    <text evidence="2">The sequence shown here is derived from an EMBL/GenBank/DDBJ whole genome shotgun (WGS) entry which is preliminary data.</text>
</comment>
<proteinExistence type="predicted"/>
<name>T0YVA0_9ZZZZ</name>
<dbReference type="InterPro" id="IPR008209">
    <property type="entry name" value="PEP_carboxykinase_GTP"/>
</dbReference>
<dbReference type="GO" id="GO:0019543">
    <property type="term" value="P:propionate catabolic process"/>
    <property type="evidence" value="ECO:0007669"/>
    <property type="project" value="TreeGrafter"/>
</dbReference>
<dbReference type="PANTHER" id="PTHR11561:SF0">
    <property type="entry name" value="PHOSPHOENOLPYRUVATE CARBOXYKINASE [GTP]-RELATED"/>
    <property type="match status" value="1"/>
</dbReference>
<dbReference type="GO" id="GO:0030145">
    <property type="term" value="F:manganese ion binding"/>
    <property type="evidence" value="ECO:0007669"/>
    <property type="project" value="TreeGrafter"/>
</dbReference>
<dbReference type="GO" id="GO:0006094">
    <property type="term" value="P:gluconeogenesis"/>
    <property type="evidence" value="ECO:0007669"/>
    <property type="project" value="InterPro"/>
</dbReference>
<dbReference type="PANTHER" id="PTHR11561">
    <property type="entry name" value="PHOSPHOENOLPYRUVATE CARBOXYKINASE"/>
    <property type="match status" value="1"/>
</dbReference>
<organism evidence="2">
    <name type="scientific">mine drainage metagenome</name>
    <dbReference type="NCBI Taxonomy" id="410659"/>
    <lineage>
        <taxon>unclassified sequences</taxon>
        <taxon>metagenomes</taxon>
        <taxon>ecological metagenomes</taxon>
    </lineage>
</organism>
<dbReference type="GO" id="GO:0005525">
    <property type="term" value="F:GTP binding"/>
    <property type="evidence" value="ECO:0007669"/>
    <property type="project" value="InterPro"/>
</dbReference>
<dbReference type="GO" id="GO:0071333">
    <property type="term" value="P:cellular response to glucose stimulus"/>
    <property type="evidence" value="ECO:0007669"/>
    <property type="project" value="TreeGrafter"/>
</dbReference>
<keyword evidence="2" id="KW-0456">Lyase</keyword>
<gene>
    <name evidence="2" type="ORF">B2A_12354</name>
</gene>
<dbReference type="GO" id="GO:0005829">
    <property type="term" value="C:cytosol"/>
    <property type="evidence" value="ECO:0007669"/>
    <property type="project" value="TreeGrafter"/>
</dbReference>
<feature type="non-terminal residue" evidence="2">
    <location>
        <position position="1"/>
    </location>
</feature>
<reference evidence="2" key="2">
    <citation type="journal article" date="2014" name="ISME J.">
        <title>Microbial stratification in low pH oxic and suboxic macroscopic growths along an acid mine drainage.</title>
        <authorList>
            <person name="Mendez-Garcia C."/>
            <person name="Mesa V."/>
            <person name="Sprenger R.R."/>
            <person name="Richter M."/>
            <person name="Diez M.S."/>
            <person name="Solano J."/>
            <person name="Bargiela R."/>
            <person name="Golyshina O.V."/>
            <person name="Manteca A."/>
            <person name="Ramos J.L."/>
            <person name="Gallego J.R."/>
            <person name="Llorente I."/>
            <person name="Martins Dos Santos V.A."/>
            <person name="Jensen O.N."/>
            <person name="Pelaez A.I."/>
            <person name="Sanchez J."/>
            <person name="Ferrer M."/>
        </authorList>
    </citation>
    <scope>NUCLEOTIDE SEQUENCE</scope>
</reference>